<evidence type="ECO:0000256" key="10">
    <source>
        <dbReference type="ARBA" id="ARBA00023015"/>
    </source>
</evidence>
<dbReference type="AlphaFoldDB" id="C1MNM5"/>
<evidence type="ECO:0000256" key="12">
    <source>
        <dbReference type="ARBA" id="ARBA00023242"/>
    </source>
</evidence>
<evidence type="ECO:0000313" key="17">
    <source>
        <dbReference type="EMBL" id="EEH58318.1"/>
    </source>
</evidence>
<dbReference type="FunFam" id="3.30.60.60:FF:000001">
    <property type="entry name" value="Histone acetyltransferase"/>
    <property type="match status" value="1"/>
</dbReference>
<dbReference type="Pfam" id="PF11717">
    <property type="entry name" value="Tudor-knot"/>
    <property type="match status" value="1"/>
</dbReference>
<dbReference type="Gene3D" id="3.40.630.30">
    <property type="match status" value="1"/>
</dbReference>
<dbReference type="PANTHER" id="PTHR10615">
    <property type="entry name" value="HISTONE ACETYLTRANSFERASE"/>
    <property type="match status" value="1"/>
</dbReference>
<keyword evidence="4 17" id="KW-0808">Transferase</keyword>
<dbReference type="Gene3D" id="2.30.30.140">
    <property type="match status" value="1"/>
</dbReference>
<evidence type="ECO:0000259" key="16">
    <source>
        <dbReference type="PROSITE" id="PS51726"/>
    </source>
</evidence>
<dbReference type="GO" id="GO:0004402">
    <property type="term" value="F:histone acetyltransferase activity"/>
    <property type="evidence" value="ECO:0007669"/>
    <property type="project" value="InterPro"/>
</dbReference>
<dbReference type="InterPro" id="IPR025995">
    <property type="entry name" value="Tudor-knot"/>
</dbReference>
<proteinExistence type="inferred from homology"/>
<evidence type="ECO:0000256" key="14">
    <source>
        <dbReference type="RuleBase" id="RU361211"/>
    </source>
</evidence>
<dbReference type="InterPro" id="IPR040706">
    <property type="entry name" value="Zf-MYST"/>
</dbReference>
<evidence type="ECO:0000256" key="1">
    <source>
        <dbReference type="ARBA" id="ARBA00004123"/>
    </source>
</evidence>
<dbReference type="OMA" id="DSPEGNN"/>
<dbReference type="GO" id="GO:0000785">
    <property type="term" value="C:chromatin"/>
    <property type="evidence" value="ECO:0007669"/>
    <property type="project" value="TreeGrafter"/>
</dbReference>
<feature type="active site" description="Proton donor/acceptor" evidence="13">
    <location>
        <position position="339"/>
    </location>
</feature>
<dbReference type="GO" id="GO:0003712">
    <property type="term" value="F:transcription coregulator activity"/>
    <property type="evidence" value="ECO:0007669"/>
    <property type="project" value="TreeGrafter"/>
</dbReference>
<evidence type="ECO:0000256" key="8">
    <source>
        <dbReference type="ARBA" id="ARBA00022853"/>
    </source>
</evidence>
<dbReference type="Proteomes" id="UP000001876">
    <property type="component" value="Unassembled WGS sequence"/>
</dbReference>
<protein>
    <recommendedName>
        <fullName evidence="3 14">Histone acetyltransferase</fullName>
        <ecNumber evidence="3 14">2.3.1.48</ecNumber>
    </recommendedName>
</protein>
<name>C1MNM5_MICPC</name>
<dbReference type="InterPro" id="IPR016181">
    <property type="entry name" value="Acyl_CoA_acyltransferase"/>
</dbReference>
<dbReference type="CDD" id="cd04301">
    <property type="entry name" value="NAT_SF"/>
    <property type="match status" value="1"/>
</dbReference>
<feature type="domain" description="MYST-type HAT" evidence="16">
    <location>
        <begin position="159"/>
        <end position="435"/>
    </location>
</feature>
<dbReference type="InterPro" id="IPR016197">
    <property type="entry name" value="Chromo-like_dom_sf"/>
</dbReference>
<dbReference type="PROSITE" id="PS51726">
    <property type="entry name" value="MYST_HAT"/>
    <property type="match status" value="1"/>
</dbReference>
<dbReference type="PANTHER" id="PTHR10615:SF161">
    <property type="entry name" value="HISTONE ACETYLTRANSFERASE KAT7"/>
    <property type="match status" value="1"/>
</dbReference>
<gene>
    <name evidence="17" type="ORF">MICPUCDRAFT_45330</name>
</gene>
<dbReference type="OrthoDB" id="787137at2759"/>
<keyword evidence="10" id="KW-0805">Transcription regulation</keyword>
<evidence type="ECO:0000256" key="13">
    <source>
        <dbReference type="PIRSR" id="PIRSR602717-51"/>
    </source>
</evidence>
<dbReference type="KEGG" id="mpp:MICPUCDRAFT_45330"/>
<sequence length="447" mass="51930">MTGKENDTPKTEKQDGEEKQEKKAHHTGGNARPPVDTSLLPPKPKEEDVVKVKHAASGVMLPLDVGARVSCRWRDGQMYPVRVIERRAGPKGVLGQEEYEYYVHYEQFNRRLDTWVTIADMDLDTAETDDDKKKRKAEEVDEEHADFDPNALREHEECTKVRNILSVELGRHQMDTWYFSPFPPEYTTCKKLYFCEFTLNFFKRKEQLQRHLRKNEMYHPPGDEIYRNETRGRTAAFFEIDGKKDKIFCQNLCYLAKLFLDHKTLYYDVDLFLFYVLCEVDERGYHIVGYFSKEKCSEEGYNLACILTLPAYQRKGYGKMLISFSYELSKKEGKVGTPERPLSDLGLVSYRGYWTRELLAILKDPSRAVMSIKDLSELTMIKTEDIISTLQHLNLLAYQKGAYVICAAPEIIEKHLKEAGSPGVEVDPSKLIWTPYNAEKEYQNFRG</sequence>
<evidence type="ECO:0000256" key="2">
    <source>
        <dbReference type="ARBA" id="ARBA00010107"/>
    </source>
</evidence>
<dbReference type="InterPro" id="IPR000953">
    <property type="entry name" value="Chromo/chromo_shadow_dom"/>
</dbReference>
<accession>C1MNM5</accession>
<organism evidence="18">
    <name type="scientific">Micromonas pusilla (strain CCMP1545)</name>
    <name type="common">Picoplanktonic green alga</name>
    <dbReference type="NCBI Taxonomy" id="564608"/>
    <lineage>
        <taxon>Eukaryota</taxon>
        <taxon>Viridiplantae</taxon>
        <taxon>Chlorophyta</taxon>
        <taxon>Mamiellophyceae</taxon>
        <taxon>Mamiellales</taxon>
        <taxon>Mamiellaceae</taxon>
        <taxon>Micromonas</taxon>
    </lineage>
</organism>
<dbReference type="Gene3D" id="3.30.60.60">
    <property type="entry name" value="N-acetyl transferase-like"/>
    <property type="match status" value="1"/>
</dbReference>
<dbReference type="SMART" id="SM00298">
    <property type="entry name" value="CHROMO"/>
    <property type="match status" value="1"/>
</dbReference>
<dbReference type="GO" id="GO:0008270">
    <property type="term" value="F:zinc ion binding"/>
    <property type="evidence" value="ECO:0007669"/>
    <property type="project" value="UniProtKB-KW"/>
</dbReference>
<evidence type="ECO:0000256" key="15">
    <source>
        <dbReference type="SAM" id="MobiDB-lite"/>
    </source>
</evidence>
<dbReference type="EC" id="2.3.1.48" evidence="3 14"/>
<evidence type="ECO:0000256" key="7">
    <source>
        <dbReference type="ARBA" id="ARBA00022833"/>
    </source>
</evidence>
<dbReference type="GO" id="GO:0003682">
    <property type="term" value="F:chromatin binding"/>
    <property type="evidence" value="ECO:0007669"/>
    <property type="project" value="TreeGrafter"/>
</dbReference>
<dbReference type="Gene3D" id="1.10.10.10">
    <property type="entry name" value="Winged helix-like DNA-binding domain superfamily/Winged helix DNA-binding domain"/>
    <property type="match status" value="1"/>
</dbReference>
<evidence type="ECO:0000256" key="5">
    <source>
        <dbReference type="ARBA" id="ARBA00022723"/>
    </source>
</evidence>
<evidence type="ECO:0000256" key="6">
    <source>
        <dbReference type="ARBA" id="ARBA00022771"/>
    </source>
</evidence>
<evidence type="ECO:0000256" key="11">
    <source>
        <dbReference type="ARBA" id="ARBA00023163"/>
    </source>
</evidence>
<keyword evidence="6" id="KW-0863">Zinc-finger</keyword>
<feature type="region of interest" description="Disordered" evidence="15">
    <location>
        <begin position="127"/>
        <end position="146"/>
    </location>
</feature>
<keyword evidence="5" id="KW-0479">Metal-binding</keyword>
<dbReference type="InterPro" id="IPR002717">
    <property type="entry name" value="HAT_MYST-type"/>
</dbReference>
<dbReference type="FunFam" id="3.40.630.30:FF:000002">
    <property type="entry name" value="Histone acetyltransferase"/>
    <property type="match status" value="1"/>
</dbReference>
<dbReference type="SUPFAM" id="SSF55729">
    <property type="entry name" value="Acyl-CoA N-acyltransferases (Nat)"/>
    <property type="match status" value="1"/>
</dbReference>
<comment type="subcellular location">
    <subcellularLocation>
        <location evidence="1 14">Nucleus</location>
    </subcellularLocation>
</comment>
<dbReference type="SUPFAM" id="SSF54160">
    <property type="entry name" value="Chromo domain-like"/>
    <property type="match status" value="1"/>
</dbReference>
<keyword evidence="7" id="KW-0862">Zinc</keyword>
<dbReference type="STRING" id="564608.C1MNM5"/>
<keyword evidence="8" id="KW-0156">Chromatin regulator</keyword>
<keyword evidence="12 14" id="KW-0539">Nucleus</keyword>
<dbReference type="InterPro" id="IPR036388">
    <property type="entry name" value="WH-like_DNA-bd_sf"/>
</dbReference>
<keyword evidence="9" id="KW-0007">Acetylation</keyword>
<dbReference type="EMBL" id="GG663737">
    <property type="protein sequence ID" value="EEH58318.1"/>
    <property type="molecule type" value="Genomic_DNA"/>
</dbReference>
<comment type="similarity">
    <text evidence="2 14">Belongs to the MYST (SAS/MOZ) family.</text>
</comment>
<evidence type="ECO:0000256" key="4">
    <source>
        <dbReference type="ARBA" id="ARBA00022679"/>
    </source>
</evidence>
<dbReference type="InterPro" id="IPR050603">
    <property type="entry name" value="MYST_HAT"/>
</dbReference>
<keyword evidence="11" id="KW-0804">Transcription</keyword>
<dbReference type="GO" id="GO:0006357">
    <property type="term" value="P:regulation of transcription by RNA polymerase II"/>
    <property type="evidence" value="ECO:0007669"/>
    <property type="project" value="TreeGrafter"/>
</dbReference>
<feature type="compositionally biased region" description="Basic and acidic residues" evidence="15">
    <location>
        <begin position="1"/>
        <end position="21"/>
    </location>
</feature>
<dbReference type="Pfam" id="PF01853">
    <property type="entry name" value="MOZ_SAS"/>
    <property type="match status" value="1"/>
</dbReference>
<dbReference type="eggNOG" id="KOG2747">
    <property type="taxonomic scope" value="Eukaryota"/>
</dbReference>
<comment type="catalytic activity">
    <reaction evidence="14">
        <text>L-lysyl-[protein] + acetyl-CoA = N(6)-acetyl-L-lysyl-[protein] + CoA + H(+)</text>
        <dbReference type="Rhea" id="RHEA:45948"/>
        <dbReference type="Rhea" id="RHEA-COMP:9752"/>
        <dbReference type="Rhea" id="RHEA-COMP:10731"/>
        <dbReference type="ChEBI" id="CHEBI:15378"/>
        <dbReference type="ChEBI" id="CHEBI:29969"/>
        <dbReference type="ChEBI" id="CHEBI:57287"/>
        <dbReference type="ChEBI" id="CHEBI:57288"/>
        <dbReference type="ChEBI" id="CHEBI:61930"/>
        <dbReference type="EC" id="2.3.1.48"/>
    </reaction>
</comment>
<evidence type="ECO:0000256" key="9">
    <source>
        <dbReference type="ARBA" id="ARBA00022990"/>
    </source>
</evidence>
<dbReference type="FunFam" id="1.10.10.10:FF:000022">
    <property type="entry name" value="Histone acetyltransferase"/>
    <property type="match status" value="1"/>
</dbReference>
<dbReference type="GO" id="GO:0005634">
    <property type="term" value="C:nucleus"/>
    <property type="evidence" value="ECO:0007669"/>
    <property type="project" value="UniProtKB-SubCell"/>
</dbReference>
<dbReference type="Pfam" id="PF17772">
    <property type="entry name" value="zf-MYST"/>
    <property type="match status" value="1"/>
</dbReference>
<keyword evidence="18" id="KW-1185">Reference proteome</keyword>
<dbReference type="GeneID" id="9682574"/>
<evidence type="ECO:0000256" key="3">
    <source>
        <dbReference type="ARBA" id="ARBA00013184"/>
    </source>
</evidence>
<dbReference type="RefSeq" id="XP_003056673.1">
    <property type="nucleotide sequence ID" value="XM_003056627.1"/>
</dbReference>
<feature type="region of interest" description="Disordered" evidence="15">
    <location>
        <begin position="1"/>
        <end position="48"/>
    </location>
</feature>
<evidence type="ECO:0000313" key="18">
    <source>
        <dbReference type="Proteomes" id="UP000001876"/>
    </source>
</evidence>
<reference evidence="17 18" key="1">
    <citation type="journal article" date="2009" name="Science">
        <title>Green evolution and dynamic adaptations revealed by genomes of the marine picoeukaryotes Micromonas.</title>
        <authorList>
            <person name="Worden A.Z."/>
            <person name="Lee J.H."/>
            <person name="Mock T."/>
            <person name="Rouze P."/>
            <person name="Simmons M.P."/>
            <person name="Aerts A.L."/>
            <person name="Allen A.E."/>
            <person name="Cuvelier M.L."/>
            <person name="Derelle E."/>
            <person name="Everett M.V."/>
            <person name="Foulon E."/>
            <person name="Grimwood J."/>
            <person name="Gundlach H."/>
            <person name="Henrissat B."/>
            <person name="Napoli C."/>
            <person name="McDonald S.M."/>
            <person name="Parker M.S."/>
            <person name="Rombauts S."/>
            <person name="Salamov A."/>
            <person name="Von Dassow P."/>
            <person name="Badger J.H."/>
            <person name="Coutinho P.M."/>
            <person name="Demir E."/>
            <person name="Dubchak I."/>
            <person name="Gentemann C."/>
            <person name="Eikrem W."/>
            <person name="Gready J.E."/>
            <person name="John U."/>
            <person name="Lanier W."/>
            <person name="Lindquist E.A."/>
            <person name="Lucas S."/>
            <person name="Mayer K.F."/>
            <person name="Moreau H."/>
            <person name="Not F."/>
            <person name="Otillar R."/>
            <person name="Panaud O."/>
            <person name="Pangilinan J."/>
            <person name="Paulsen I."/>
            <person name="Piegu B."/>
            <person name="Poliakov A."/>
            <person name="Robbens S."/>
            <person name="Schmutz J."/>
            <person name="Toulza E."/>
            <person name="Wyss T."/>
            <person name="Zelensky A."/>
            <person name="Zhou K."/>
            <person name="Armbrust E.V."/>
            <person name="Bhattacharya D."/>
            <person name="Goodenough U.W."/>
            <person name="Van de Peer Y."/>
            <person name="Grigoriev I.V."/>
        </authorList>
    </citation>
    <scope>NUCLEOTIDE SEQUENCE [LARGE SCALE GENOMIC DNA]</scope>
    <source>
        <strain evidence="17 18">CCMP1545</strain>
    </source>
</reference>